<accession>A0A3P7JH88</accession>
<dbReference type="EMBL" id="UYYB01134827">
    <property type="protein sequence ID" value="VDM84960.1"/>
    <property type="molecule type" value="Genomic_DNA"/>
</dbReference>
<dbReference type="GO" id="GO:0003700">
    <property type="term" value="F:DNA-binding transcription factor activity"/>
    <property type="evidence" value="ECO:0007669"/>
    <property type="project" value="InterPro"/>
</dbReference>
<keyword evidence="2" id="KW-0479">Metal-binding</keyword>
<dbReference type="GO" id="GO:0043565">
    <property type="term" value="F:sequence-specific DNA binding"/>
    <property type="evidence" value="ECO:0007669"/>
    <property type="project" value="InterPro"/>
</dbReference>
<gene>
    <name evidence="11" type="ORF">SVUK_LOCUS19958</name>
</gene>
<dbReference type="PROSITE" id="PS51030">
    <property type="entry name" value="NUCLEAR_REC_DBD_2"/>
    <property type="match status" value="1"/>
</dbReference>
<dbReference type="GO" id="GO:0008270">
    <property type="term" value="F:zinc ion binding"/>
    <property type="evidence" value="ECO:0007669"/>
    <property type="project" value="UniProtKB-KW"/>
</dbReference>
<dbReference type="SMART" id="SM00399">
    <property type="entry name" value="ZnF_C4"/>
    <property type="match status" value="1"/>
</dbReference>
<protein>
    <recommendedName>
        <fullName evidence="10">Nuclear receptor domain-containing protein</fullName>
    </recommendedName>
</protein>
<dbReference type="InterPro" id="IPR001628">
    <property type="entry name" value="Znf_hrmn_rcpt"/>
</dbReference>
<evidence type="ECO:0000256" key="8">
    <source>
        <dbReference type="ARBA" id="ARBA00023170"/>
    </source>
</evidence>
<keyword evidence="9" id="KW-0539">Nucleus</keyword>
<dbReference type="SUPFAM" id="SSF57716">
    <property type="entry name" value="Glucocorticoid receptor-like (DNA-binding domain)"/>
    <property type="match status" value="1"/>
</dbReference>
<evidence type="ECO:0000256" key="7">
    <source>
        <dbReference type="ARBA" id="ARBA00023163"/>
    </source>
</evidence>
<evidence type="ECO:0000256" key="9">
    <source>
        <dbReference type="ARBA" id="ARBA00023242"/>
    </source>
</evidence>
<dbReference type="InterPro" id="IPR013088">
    <property type="entry name" value="Znf_NHR/GATA"/>
</dbReference>
<dbReference type="Pfam" id="PF00105">
    <property type="entry name" value="zf-C4"/>
    <property type="match status" value="1"/>
</dbReference>
<sequence>MEAINQVCFCGVKPILAALKKESNLESLCQDSLHLDLPILIMYQLPPYLTIKSNPAAVAVCMEIFKIPLTINFPTVVVSRFFRRTVRKRHAYTCRFSRNCVVDKVMTIGNITAMLSHASKHDRCGQLRCAQRNTCRSCRFDECMRRGMKKEAVQSERDRIRPTSTCTIPDDPLLDALLSAEATVRQLRSSVITRTVDARRQATAGDVTDR</sequence>
<dbReference type="Proteomes" id="UP000270094">
    <property type="component" value="Unassembled WGS sequence"/>
</dbReference>
<keyword evidence="8" id="KW-0675">Receptor</keyword>
<evidence type="ECO:0000256" key="5">
    <source>
        <dbReference type="ARBA" id="ARBA00023015"/>
    </source>
</evidence>
<dbReference type="OrthoDB" id="5863918at2759"/>
<keyword evidence="7" id="KW-0804">Transcription</keyword>
<evidence type="ECO:0000313" key="11">
    <source>
        <dbReference type="EMBL" id="VDM84960.1"/>
    </source>
</evidence>
<keyword evidence="6" id="KW-0238">DNA-binding</keyword>
<keyword evidence="12" id="KW-1185">Reference proteome</keyword>
<organism evidence="11 12">
    <name type="scientific">Strongylus vulgaris</name>
    <name type="common">Blood worm</name>
    <dbReference type="NCBI Taxonomy" id="40348"/>
    <lineage>
        <taxon>Eukaryota</taxon>
        <taxon>Metazoa</taxon>
        <taxon>Ecdysozoa</taxon>
        <taxon>Nematoda</taxon>
        <taxon>Chromadorea</taxon>
        <taxon>Rhabditida</taxon>
        <taxon>Rhabditina</taxon>
        <taxon>Rhabditomorpha</taxon>
        <taxon>Strongyloidea</taxon>
        <taxon>Strongylidae</taxon>
        <taxon>Strongylus</taxon>
    </lineage>
</organism>
<proteinExistence type="inferred from homology"/>
<dbReference type="PANTHER" id="PTHR24083">
    <property type="entry name" value="NUCLEAR HORMONE RECEPTOR"/>
    <property type="match status" value="1"/>
</dbReference>
<evidence type="ECO:0000259" key="10">
    <source>
        <dbReference type="PROSITE" id="PS51030"/>
    </source>
</evidence>
<name>A0A3P7JH88_STRVU</name>
<evidence type="ECO:0000256" key="4">
    <source>
        <dbReference type="ARBA" id="ARBA00022833"/>
    </source>
</evidence>
<feature type="domain" description="Nuclear receptor" evidence="10">
    <location>
        <begin position="81"/>
        <end position="155"/>
    </location>
</feature>
<dbReference type="AlphaFoldDB" id="A0A3P7JH88"/>
<evidence type="ECO:0000256" key="1">
    <source>
        <dbReference type="ARBA" id="ARBA00005993"/>
    </source>
</evidence>
<evidence type="ECO:0000256" key="3">
    <source>
        <dbReference type="ARBA" id="ARBA00022771"/>
    </source>
</evidence>
<reference evidence="11 12" key="1">
    <citation type="submission" date="2018-11" db="EMBL/GenBank/DDBJ databases">
        <authorList>
            <consortium name="Pathogen Informatics"/>
        </authorList>
    </citation>
    <scope>NUCLEOTIDE SEQUENCE [LARGE SCALE GENOMIC DNA]</scope>
</reference>
<dbReference type="Gene3D" id="3.30.50.10">
    <property type="entry name" value="Erythroid Transcription Factor GATA-1, subunit A"/>
    <property type="match status" value="1"/>
</dbReference>
<keyword evidence="5" id="KW-0805">Transcription regulation</keyword>
<evidence type="ECO:0000256" key="2">
    <source>
        <dbReference type="ARBA" id="ARBA00022723"/>
    </source>
</evidence>
<comment type="similarity">
    <text evidence="1">Belongs to the nuclear hormone receptor family.</text>
</comment>
<evidence type="ECO:0000313" key="12">
    <source>
        <dbReference type="Proteomes" id="UP000270094"/>
    </source>
</evidence>
<evidence type="ECO:0000256" key="6">
    <source>
        <dbReference type="ARBA" id="ARBA00023125"/>
    </source>
</evidence>
<keyword evidence="4" id="KW-0862">Zinc</keyword>
<dbReference type="InterPro" id="IPR050274">
    <property type="entry name" value="Nuclear_hormone_rcpt_NR2"/>
</dbReference>
<keyword evidence="3" id="KW-0863">Zinc-finger</keyword>